<evidence type="ECO:0000256" key="2">
    <source>
        <dbReference type="ARBA" id="ARBA00022840"/>
    </source>
</evidence>
<dbReference type="PRINTS" id="PR00109">
    <property type="entry name" value="TYRKINASE"/>
</dbReference>
<dbReference type="InterPro" id="IPR011009">
    <property type="entry name" value="Kinase-like_dom_sf"/>
</dbReference>
<dbReference type="InterPro" id="IPR000719">
    <property type="entry name" value="Prot_kinase_dom"/>
</dbReference>
<evidence type="ECO:0000259" key="3">
    <source>
        <dbReference type="PROSITE" id="PS50011"/>
    </source>
</evidence>
<dbReference type="WBParaSite" id="ACAC_0001006701-mRNA-1">
    <property type="protein sequence ID" value="ACAC_0001006701-mRNA-1"/>
    <property type="gene ID" value="ACAC_0001006701"/>
</dbReference>
<dbReference type="Proteomes" id="UP000035642">
    <property type="component" value="Unassembled WGS sequence"/>
</dbReference>
<dbReference type="GO" id="GO:0004672">
    <property type="term" value="F:protein kinase activity"/>
    <property type="evidence" value="ECO:0007669"/>
    <property type="project" value="InterPro"/>
</dbReference>
<dbReference type="CDD" id="cd00192">
    <property type="entry name" value="PTKc"/>
    <property type="match status" value="1"/>
</dbReference>
<keyword evidence="4" id="KW-1185">Reference proteome</keyword>
<dbReference type="PANTHER" id="PTHR24418">
    <property type="entry name" value="TYROSINE-PROTEIN KINASE"/>
    <property type="match status" value="1"/>
</dbReference>
<dbReference type="InterPro" id="IPR050198">
    <property type="entry name" value="Non-receptor_tyrosine_kinases"/>
</dbReference>
<reference evidence="4" key="1">
    <citation type="submission" date="2012-09" db="EMBL/GenBank/DDBJ databases">
        <authorList>
            <person name="Martin A.A."/>
        </authorList>
    </citation>
    <scope>NUCLEOTIDE SEQUENCE</scope>
</reference>
<dbReference type="InterPro" id="IPR001245">
    <property type="entry name" value="Ser-Thr/Tyr_kinase_cat_dom"/>
</dbReference>
<protein>
    <submittedName>
        <fullName evidence="5">Protein kinase domain-containing protein</fullName>
    </submittedName>
</protein>
<evidence type="ECO:0000313" key="4">
    <source>
        <dbReference type="Proteomes" id="UP000035642"/>
    </source>
</evidence>
<dbReference type="Gene3D" id="1.10.510.10">
    <property type="entry name" value="Transferase(Phosphotransferase) domain 1"/>
    <property type="match status" value="1"/>
</dbReference>
<dbReference type="Pfam" id="PF07714">
    <property type="entry name" value="PK_Tyr_Ser-Thr"/>
    <property type="match status" value="1"/>
</dbReference>
<keyword evidence="1" id="KW-0547">Nucleotide-binding</keyword>
<reference evidence="5" key="2">
    <citation type="submission" date="2016-04" db="UniProtKB">
        <authorList>
            <consortium name="WormBaseParasite"/>
        </authorList>
    </citation>
    <scope>IDENTIFICATION</scope>
</reference>
<feature type="domain" description="Protein kinase" evidence="3">
    <location>
        <begin position="64"/>
        <end position="323"/>
    </location>
</feature>
<organism evidence="4 5">
    <name type="scientific">Angiostrongylus cantonensis</name>
    <name type="common">Rat lungworm</name>
    <dbReference type="NCBI Taxonomy" id="6313"/>
    <lineage>
        <taxon>Eukaryota</taxon>
        <taxon>Metazoa</taxon>
        <taxon>Ecdysozoa</taxon>
        <taxon>Nematoda</taxon>
        <taxon>Chromadorea</taxon>
        <taxon>Rhabditida</taxon>
        <taxon>Rhabditina</taxon>
        <taxon>Rhabditomorpha</taxon>
        <taxon>Strongyloidea</taxon>
        <taxon>Metastrongylidae</taxon>
        <taxon>Angiostrongylus</taxon>
    </lineage>
</organism>
<accession>A0A158PAV9</accession>
<sequence>MALSETQSEEKVRKGQQREIVVSVLHDPDGKCTTLNDENKLEAVELTLKRGIRLAKWEYSPQSVQVGKLITTATYGEIREGKLTKTDGTVIDVAIKVMKGSSETCKQKTKEMVKEARLMRGLNHTNIVRFYGVCLLEQPIYLLFELLSGGPLDAYLMEHKHEISKDERLQMVMSVGWGLEYLHSNAILHRDIAAKSCSYSVGKLVKISEFGLSRQGTSYSMKTARKMSIKWMAPESLRTLMFTQKSDVYSYGVLIYEVFSCAEPYPKLTVNAAKDAILNGSLNEFPESTPRNLVQYVKEKIWDLVPEKRSDMQQVVKWMESFTGLSLIRHQNKSREPTFVGTFSCSYARDPHLH</sequence>
<dbReference type="AlphaFoldDB" id="A0A158PAV9"/>
<evidence type="ECO:0000256" key="1">
    <source>
        <dbReference type="ARBA" id="ARBA00022741"/>
    </source>
</evidence>
<dbReference type="STRING" id="6313.A0A158PAV9"/>
<evidence type="ECO:0000313" key="5">
    <source>
        <dbReference type="WBParaSite" id="ACAC_0001006701-mRNA-1"/>
    </source>
</evidence>
<dbReference type="PROSITE" id="PS50011">
    <property type="entry name" value="PROTEIN_KINASE_DOM"/>
    <property type="match status" value="1"/>
</dbReference>
<proteinExistence type="predicted"/>
<keyword evidence="2" id="KW-0067">ATP-binding</keyword>
<dbReference type="SUPFAM" id="SSF56112">
    <property type="entry name" value="Protein kinase-like (PK-like)"/>
    <property type="match status" value="1"/>
</dbReference>
<dbReference type="GO" id="GO:0005524">
    <property type="term" value="F:ATP binding"/>
    <property type="evidence" value="ECO:0007669"/>
    <property type="project" value="UniProtKB-KW"/>
</dbReference>
<name>A0A158PAV9_ANGCA</name>